<keyword evidence="2 7" id="KW-0479">Metal-binding</keyword>
<keyword evidence="5 7" id="KW-0460">Magnesium</keyword>
<evidence type="ECO:0000313" key="10">
    <source>
        <dbReference type="Proteomes" id="UP001267426"/>
    </source>
</evidence>
<comment type="subunit">
    <text evidence="7">Homodimer.</text>
</comment>
<dbReference type="Gene3D" id="3.90.950.10">
    <property type="match status" value="1"/>
</dbReference>
<feature type="binding site" evidence="7">
    <location>
        <begin position="7"/>
        <end position="12"/>
    </location>
    <ligand>
        <name>substrate</name>
    </ligand>
</feature>
<keyword evidence="4 7" id="KW-0378">Hydrolase</keyword>
<evidence type="ECO:0000256" key="3">
    <source>
        <dbReference type="ARBA" id="ARBA00022741"/>
    </source>
</evidence>
<feature type="binding site" evidence="7">
    <location>
        <position position="172"/>
    </location>
    <ligand>
        <name>substrate</name>
    </ligand>
</feature>
<dbReference type="SUPFAM" id="SSF52972">
    <property type="entry name" value="ITPase-like"/>
    <property type="match status" value="1"/>
</dbReference>
<dbReference type="CDD" id="cd00515">
    <property type="entry name" value="HAM1"/>
    <property type="match status" value="1"/>
</dbReference>
<dbReference type="Proteomes" id="UP001267426">
    <property type="component" value="Unassembled WGS sequence"/>
</dbReference>
<keyword evidence="10" id="KW-1185">Reference proteome</keyword>
<feature type="active site" description="Proton acceptor" evidence="7">
    <location>
        <position position="68"/>
    </location>
</feature>
<proteinExistence type="inferred from homology"/>
<organism evidence="9 10">
    <name type="scientific">Rubrivirga litoralis</name>
    <dbReference type="NCBI Taxonomy" id="3075598"/>
    <lineage>
        <taxon>Bacteria</taxon>
        <taxon>Pseudomonadati</taxon>
        <taxon>Rhodothermota</taxon>
        <taxon>Rhodothermia</taxon>
        <taxon>Rhodothermales</taxon>
        <taxon>Rubricoccaceae</taxon>
        <taxon>Rubrivirga</taxon>
    </lineage>
</organism>
<dbReference type="RefSeq" id="WP_311664063.1">
    <property type="nucleotide sequence ID" value="NZ_JAVRHT010000025.1"/>
</dbReference>
<dbReference type="EC" id="3.6.1.66" evidence="7"/>
<feature type="binding site" evidence="7">
    <location>
        <position position="39"/>
    </location>
    <ligand>
        <name>Mg(2+)</name>
        <dbReference type="ChEBI" id="CHEBI:18420"/>
    </ligand>
</feature>
<dbReference type="PANTHER" id="PTHR11067">
    <property type="entry name" value="INOSINE TRIPHOSPHATE PYROPHOSPHATASE/HAM1 PROTEIN"/>
    <property type="match status" value="1"/>
</dbReference>
<evidence type="ECO:0000256" key="2">
    <source>
        <dbReference type="ARBA" id="ARBA00022723"/>
    </source>
</evidence>
<keyword evidence="3 7" id="KW-0547">Nucleotide-binding</keyword>
<dbReference type="EMBL" id="JAVRHT010000025">
    <property type="protein sequence ID" value="MDT0632299.1"/>
    <property type="molecule type" value="Genomic_DNA"/>
</dbReference>
<comment type="catalytic activity">
    <reaction evidence="7">
        <text>XTP + H2O = XMP + diphosphate + H(+)</text>
        <dbReference type="Rhea" id="RHEA:28610"/>
        <dbReference type="ChEBI" id="CHEBI:15377"/>
        <dbReference type="ChEBI" id="CHEBI:15378"/>
        <dbReference type="ChEBI" id="CHEBI:33019"/>
        <dbReference type="ChEBI" id="CHEBI:57464"/>
        <dbReference type="ChEBI" id="CHEBI:61314"/>
        <dbReference type="EC" id="3.6.1.66"/>
    </reaction>
</comment>
<gene>
    <name evidence="9" type="primary">rdgB</name>
    <name evidence="9" type="ORF">RM540_11125</name>
</gene>
<comment type="cofactor">
    <cofactor evidence="7">
        <name>Mg(2+)</name>
        <dbReference type="ChEBI" id="CHEBI:18420"/>
    </cofactor>
    <text evidence="7">Binds 1 Mg(2+) ion per subunit.</text>
</comment>
<dbReference type="Pfam" id="PF01725">
    <property type="entry name" value="Ham1p_like"/>
    <property type="match status" value="1"/>
</dbReference>
<keyword evidence="6 7" id="KW-0546">Nucleotide metabolism</keyword>
<sequence>MRLVLATRNPGKIAELAARLADLDIDLVSAADLGAPEVEEDADTLAGNAEKKARALLDFTGSPSLADDTGLEVDALDGAPGVRSARYAGDDADDEDNRRKLLADIAGAPSRTARFRTVLAYADADGVRTFDGVCEGLIATEESGTAGFGYDSLFRPAQGDGRTFAEMTAEEKNRISHRGRALDAFVRSLRSGE</sequence>
<dbReference type="InterPro" id="IPR029001">
    <property type="entry name" value="ITPase-like_fam"/>
</dbReference>
<comment type="caution">
    <text evidence="9">The sequence shown here is derived from an EMBL/GenBank/DDBJ whole genome shotgun (WGS) entry which is preliminary data.</text>
</comment>
<evidence type="ECO:0000313" key="9">
    <source>
        <dbReference type="EMBL" id="MDT0632299.1"/>
    </source>
</evidence>
<dbReference type="InterPro" id="IPR020922">
    <property type="entry name" value="dITP/XTP_pyrophosphatase"/>
</dbReference>
<dbReference type="InterPro" id="IPR002637">
    <property type="entry name" value="RdgB/HAM1"/>
</dbReference>
<comment type="similarity">
    <text evidence="1 7 8">Belongs to the HAM1 NTPase family.</text>
</comment>
<evidence type="ECO:0000256" key="4">
    <source>
        <dbReference type="ARBA" id="ARBA00022801"/>
    </source>
</evidence>
<comment type="function">
    <text evidence="7">Pyrophosphatase that catalyzes the hydrolysis of nucleoside triphosphates to their monophosphate derivatives, with a high preference for the non-canonical purine nucleotides XTP (xanthosine triphosphate), dITP (deoxyinosine triphosphate) and ITP. Seems to function as a house-cleaning enzyme that removes non-canonical purine nucleotides from the nucleotide pool, thus preventing their incorporation into DNA/RNA and avoiding chromosomal lesions.</text>
</comment>
<evidence type="ECO:0000256" key="1">
    <source>
        <dbReference type="ARBA" id="ARBA00008023"/>
    </source>
</evidence>
<evidence type="ECO:0000256" key="8">
    <source>
        <dbReference type="RuleBase" id="RU003781"/>
    </source>
</evidence>
<dbReference type="HAMAP" id="MF_01405">
    <property type="entry name" value="Non_canon_purine_NTPase"/>
    <property type="match status" value="1"/>
</dbReference>
<evidence type="ECO:0000256" key="6">
    <source>
        <dbReference type="ARBA" id="ARBA00023080"/>
    </source>
</evidence>
<feature type="binding site" evidence="7">
    <location>
        <begin position="148"/>
        <end position="151"/>
    </location>
    <ligand>
        <name>substrate</name>
    </ligand>
</feature>
<feature type="binding site" evidence="7">
    <location>
        <begin position="177"/>
        <end position="178"/>
    </location>
    <ligand>
        <name>substrate</name>
    </ligand>
</feature>
<feature type="binding site" evidence="7">
    <location>
        <position position="68"/>
    </location>
    <ligand>
        <name>Mg(2+)</name>
        <dbReference type="ChEBI" id="CHEBI:18420"/>
    </ligand>
</feature>
<protein>
    <recommendedName>
        <fullName evidence="7">dITP/XTP pyrophosphatase</fullName>
        <ecNumber evidence="7">3.6.1.66</ecNumber>
    </recommendedName>
    <alternativeName>
        <fullName evidence="7">Non-canonical purine NTP pyrophosphatase</fullName>
    </alternativeName>
    <alternativeName>
        <fullName evidence="7">Non-standard purine NTP pyrophosphatase</fullName>
    </alternativeName>
    <alternativeName>
        <fullName evidence="7">Nucleoside-triphosphate diphosphatase</fullName>
    </alternativeName>
    <alternativeName>
        <fullName evidence="7">Nucleoside-triphosphate pyrophosphatase</fullName>
        <shortName evidence="7">NTPase</shortName>
    </alternativeName>
</protein>
<accession>A0ABU3BSP3</accession>
<feature type="binding site" evidence="7">
    <location>
        <position position="69"/>
    </location>
    <ligand>
        <name>substrate</name>
    </ligand>
</feature>
<comment type="catalytic activity">
    <reaction evidence="7">
        <text>ITP + H2O = IMP + diphosphate + H(+)</text>
        <dbReference type="Rhea" id="RHEA:29399"/>
        <dbReference type="ChEBI" id="CHEBI:15377"/>
        <dbReference type="ChEBI" id="CHEBI:15378"/>
        <dbReference type="ChEBI" id="CHEBI:33019"/>
        <dbReference type="ChEBI" id="CHEBI:58053"/>
        <dbReference type="ChEBI" id="CHEBI:61402"/>
        <dbReference type="EC" id="3.6.1.66"/>
    </reaction>
</comment>
<dbReference type="NCBIfam" id="TIGR00042">
    <property type="entry name" value="RdgB/HAM1 family non-canonical purine NTP pyrophosphatase"/>
    <property type="match status" value="1"/>
</dbReference>
<reference evidence="9 10" key="1">
    <citation type="submission" date="2023-09" db="EMBL/GenBank/DDBJ databases">
        <authorList>
            <person name="Rey-Velasco X."/>
        </authorList>
    </citation>
    <scope>NUCLEOTIDE SEQUENCE [LARGE SCALE GENOMIC DNA]</scope>
    <source>
        <strain evidence="9 10">F394</strain>
    </source>
</reference>
<comment type="catalytic activity">
    <reaction evidence="7">
        <text>dITP + H2O = dIMP + diphosphate + H(+)</text>
        <dbReference type="Rhea" id="RHEA:28342"/>
        <dbReference type="ChEBI" id="CHEBI:15377"/>
        <dbReference type="ChEBI" id="CHEBI:15378"/>
        <dbReference type="ChEBI" id="CHEBI:33019"/>
        <dbReference type="ChEBI" id="CHEBI:61194"/>
        <dbReference type="ChEBI" id="CHEBI:61382"/>
        <dbReference type="EC" id="3.6.1.66"/>
    </reaction>
</comment>
<name>A0ABU3BSP3_9BACT</name>
<evidence type="ECO:0000256" key="5">
    <source>
        <dbReference type="ARBA" id="ARBA00022842"/>
    </source>
</evidence>
<evidence type="ECO:0000256" key="7">
    <source>
        <dbReference type="HAMAP-Rule" id="MF_01405"/>
    </source>
</evidence>
<dbReference type="PANTHER" id="PTHR11067:SF9">
    <property type="entry name" value="INOSINE TRIPHOSPHATE PYROPHOSPHATASE"/>
    <property type="match status" value="1"/>
</dbReference>